<comment type="caution">
    <text evidence="1">The sequence shown here is derived from an EMBL/GenBank/DDBJ whole genome shotgun (WGS) entry which is preliminary data.</text>
</comment>
<keyword evidence="2" id="KW-1185">Reference proteome</keyword>
<dbReference type="Proteomes" id="UP001281614">
    <property type="component" value="Unassembled WGS sequence"/>
</dbReference>
<sequence>MGCTSSRQSGSSQTDVDQGPFIHYPLTTFRPPRYAYNEHNEACRVLRLWDDQGGKSRNFTFVVHVINNNILDSSQRLAQAKLLSHMQQLASVHGLRILVKCLDYLSEIEEDLDAAEERQLYLDMLAAVSKSDIVRLWDGRPTVADEQRVEELKTAENRVNAVIEKIRWNRDLGDVDAKNQVEPEIVAALARFAKTWDLDELVEMHEKITSEPPTLNVSGILKLQAQFILQAHVAQASLASDNGATPTISISFVPDEIPNVTLINIKRQCRALFAPLAKRVKESEKSLRQDLYTMQLISLGTPHGNGGQQWKELDDLGQAGMDIIGHLHLDAGQILLRGPGPLLDQKMLLGSVSPTTNRARAKQESEAGLYGVGGSQVTREDMDACVCRKSGIAPGVEYVQLSQDG</sequence>
<name>A0AAE0CX81_COLKA</name>
<dbReference type="EMBL" id="VYYT01000875">
    <property type="protein sequence ID" value="KAK2728911.1"/>
    <property type="molecule type" value="Genomic_DNA"/>
</dbReference>
<evidence type="ECO:0000313" key="2">
    <source>
        <dbReference type="Proteomes" id="UP001281614"/>
    </source>
</evidence>
<proteinExistence type="predicted"/>
<evidence type="ECO:0000313" key="1">
    <source>
        <dbReference type="EMBL" id="KAK2728911.1"/>
    </source>
</evidence>
<organism evidence="1 2">
    <name type="scientific">Colletotrichum kahawae</name>
    <name type="common">Coffee berry disease fungus</name>
    <dbReference type="NCBI Taxonomy" id="34407"/>
    <lineage>
        <taxon>Eukaryota</taxon>
        <taxon>Fungi</taxon>
        <taxon>Dikarya</taxon>
        <taxon>Ascomycota</taxon>
        <taxon>Pezizomycotina</taxon>
        <taxon>Sordariomycetes</taxon>
        <taxon>Hypocreomycetidae</taxon>
        <taxon>Glomerellales</taxon>
        <taxon>Glomerellaceae</taxon>
        <taxon>Colletotrichum</taxon>
        <taxon>Colletotrichum gloeosporioides species complex</taxon>
    </lineage>
</organism>
<accession>A0AAE0CX81</accession>
<dbReference type="AlphaFoldDB" id="A0AAE0CX81"/>
<gene>
    <name evidence="1" type="ORF">CKAH01_10739</name>
</gene>
<protein>
    <submittedName>
        <fullName evidence="1">Uncharacterized protein</fullName>
    </submittedName>
</protein>
<reference evidence="1" key="1">
    <citation type="submission" date="2023-02" db="EMBL/GenBank/DDBJ databases">
        <title>Colletotrichum kahawae CIFC_Que2 genome sequencing and assembly.</title>
        <authorList>
            <person name="Baroncelli R."/>
        </authorList>
    </citation>
    <scope>NUCLEOTIDE SEQUENCE</scope>
    <source>
        <strain evidence="1">CIFC_Que2</strain>
    </source>
</reference>